<keyword evidence="1" id="KW-0472">Membrane</keyword>
<organism evidence="3 4">
    <name type="scientific">Microbacterium arabinogalactanolyticum</name>
    <dbReference type="NCBI Taxonomy" id="69365"/>
    <lineage>
        <taxon>Bacteria</taxon>
        <taxon>Bacillati</taxon>
        <taxon>Actinomycetota</taxon>
        <taxon>Actinomycetes</taxon>
        <taxon>Micrococcales</taxon>
        <taxon>Microbacteriaceae</taxon>
        <taxon>Microbacterium</taxon>
    </lineage>
</organism>
<comment type="caution">
    <text evidence="3">The sequence shown here is derived from an EMBL/GenBank/DDBJ whole genome shotgun (WGS) entry which is preliminary data.</text>
</comment>
<dbReference type="Pfam" id="PF06889">
    <property type="entry name" value="DUF1266"/>
    <property type="match status" value="1"/>
</dbReference>
<proteinExistence type="predicted"/>
<accession>A0ABQ5NCU9</accession>
<gene>
    <name evidence="3" type="ORF">MIAR_00350</name>
</gene>
<keyword evidence="4" id="KW-1185">Reference proteome</keyword>
<evidence type="ECO:0000256" key="1">
    <source>
        <dbReference type="SAM" id="Phobius"/>
    </source>
</evidence>
<evidence type="ECO:0000313" key="3">
    <source>
        <dbReference type="EMBL" id="GLC83447.1"/>
    </source>
</evidence>
<protein>
    <recommendedName>
        <fullName evidence="2">DUF1266 domain-containing protein</fullName>
    </recommendedName>
</protein>
<keyword evidence="1" id="KW-1133">Transmembrane helix</keyword>
<dbReference type="EMBL" id="BRZC01000001">
    <property type="protein sequence ID" value="GLC83447.1"/>
    <property type="molecule type" value="Genomic_DNA"/>
</dbReference>
<reference evidence="3" key="1">
    <citation type="submission" date="2022-08" db="EMBL/GenBank/DDBJ databases">
        <title>Draft genome sequence of Microbacterium arabinogalactanolyticum JCM 9171.</title>
        <authorList>
            <person name="Fujita K."/>
            <person name="Ishiwata A."/>
            <person name="Fushinobu S."/>
        </authorList>
    </citation>
    <scope>NUCLEOTIDE SEQUENCE</scope>
    <source>
        <strain evidence="3">JCM 9171</strain>
    </source>
</reference>
<feature type="domain" description="DUF1266" evidence="2">
    <location>
        <begin position="93"/>
        <end position="288"/>
    </location>
</feature>
<evidence type="ECO:0000313" key="4">
    <source>
        <dbReference type="Proteomes" id="UP001165068"/>
    </source>
</evidence>
<sequence>MHPSARVNLNDLGSILEWLIGQWWVWAIVGVVVLFFVVVWLLPDAKVVPSADFSTTDTEANEIALGYMQISNLPSGPWNDPTAPGIGDREKKQLADQWGLHSRQDWLDNIERLMTVRRRRDPWVVSLQLRADLATQLGRVPKTKEWTTAIVEAGGNKRDARTFVAAIEHIEGQVRKLAGKDIVPADAFVKTLDGYALGQAVALATWGVALGYGDVAEARQLIHRINVEGRPAFGSWVDFGLSYIAGRVMHWSDGNIGDKTFDKLGDNWSDLKAACTEKRNGPWAALSWKL</sequence>
<dbReference type="Proteomes" id="UP001165068">
    <property type="component" value="Unassembled WGS sequence"/>
</dbReference>
<name>A0ABQ5NCU9_9MICO</name>
<feature type="transmembrane region" description="Helical" evidence="1">
    <location>
        <begin position="23"/>
        <end position="42"/>
    </location>
</feature>
<keyword evidence="1" id="KW-0812">Transmembrane</keyword>
<dbReference type="RefSeq" id="WP_285629784.1">
    <property type="nucleotide sequence ID" value="NZ_BAAAUK010000001.1"/>
</dbReference>
<evidence type="ECO:0000259" key="2">
    <source>
        <dbReference type="Pfam" id="PF06889"/>
    </source>
</evidence>
<dbReference type="InterPro" id="IPR009677">
    <property type="entry name" value="DUF1266"/>
</dbReference>